<protein>
    <submittedName>
        <fullName evidence="1">Uncharacterized protein</fullName>
    </submittedName>
</protein>
<keyword evidence="2" id="KW-1185">Reference proteome</keyword>
<gene>
    <name evidence="1" type="ORF">D5086_012524</name>
</gene>
<proteinExistence type="predicted"/>
<accession>A0ACC4C3M0</accession>
<comment type="caution">
    <text evidence="1">The sequence shown here is derived from an EMBL/GenBank/DDBJ whole genome shotgun (WGS) entry which is preliminary data.</text>
</comment>
<evidence type="ECO:0000313" key="2">
    <source>
        <dbReference type="Proteomes" id="UP000309997"/>
    </source>
</evidence>
<organism evidence="1 2">
    <name type="scientific">Populus alba</name>
    <name type="common">White poplar</name>
    <dbReference type="NCBI Taxonomy" id="43335"/>
    <lineage>
        <taxon>Eukaryota</taxon>
        <taxon>Viridiplantae</taxon>
        <taxon>Streptophyta</taxon>
        <taxon>Embryophyta</taxon>
        <taxon>Tracheophyta</taxon>
        <taxon>Spermatophyta</taxon>
        <taxon>Magnoliopsida</taxon>
        <taxon>eudicotyledons</taxon>
        <taxon>Gunneridae</taxon>
        <taxon>Pentapetalae</taxon>
        <taxon>rosids</taxon>
        <taxon>fabids</taxon>
        <taxon>Malpighiales</taxon>
        <taxon>Salicaceae</taxon>
        <taxon>Saliceae</taxon>
        <taxon>Populus</taxon>
    </lineage>
</organism>
<reference evidence="1 2" key="1">
    <citation type="journal article" date="2024" name="Plant Biotechnol. J.">
        <title>Genome and CRISPR/Cas9 system of a widespread forest tree (Populus alba) in the world.</title>
        <authorList>
            <person name="Liu Y.J."/>
            <person name="Jiang P.F."/>
            <person name="Han X.M."/>
            <person name="Li X.Y."/>
            <person name="Wang H.M."/>
            <person name="Wang Y.J."/>
            <person name="Wang X.X."/>
            <person name="Zeng Q.Y."/>
        </authorList>
    </citation>
    <scope>NUCLEOTIDE SEQUENCE [LARGE SCALE GENOMIC DNA]</scope>
    <source>
        <strain evidence="2">cv. PAL-ZL1</strain>
    </source>
</reference>
<evidence type="ECO:0000313" key="1">
    <source>
        <dbReference type="EMBL" id="KAL3585657.1"/>
    </source>
</evidence>
<name>A0ACC4C3M0_POPAL</name>
<dbReference type="Proteomes" id="UP000309997">
    <property type="component" value="Unassembled WGS sequence"/>
</dbReference>
<dbReference type="EMBL" id="RCHU02000006">
    <property type="protein sequence ID" value="KAL3585657.1"/>
    <property type="molecule type" value="Genomic_DNA"/>
</dbReference>
<sequence>MLTVILTATTRITLCLPACMATSLGQTVNGVVGAASQAARTLPDKELRQGRRTPFVSGLSISQILEWCELTEFPDPDGSKDGFGVNMLSEEMATETGQKIKWKRRRRRSHGLVFQALPKLISEMSRTLSMF</sequence>